<comment type="caution">
    <text evidence="2">The sequence shown here is derived from an EMBL/GenBank/DDBJ whole genome shotgun (WGS) entry which is preliminary data.</text>
</comment>
<reference evidence="2" key="1">
    <citation type="submission" date="2022-10" db="EMBL/GenBank/DDBJ databases">
        <title>Tapping the CABI collections for fungal endophytes: first genome assemblies for Collariella, Neodidymelliopsis, Ascochyta clinopodiicola, Didymella pomorum, Didymosphaeria variabile, Neocosmospora piperis and Neocucurbitaria cava.</title>
        <authorList>
            <person name="Hill R."/>
        </authorList>
    </citation>
    <scope>NUCLEOTIDE SEQUENCE</scope>
    <source>
        <strain evidence="2">IMI 355091</strain>
    </source>
</reference>
<feature type="compositionally biased region" description="Basic and acidic residues" evidence="1">
    <location>
        <begin position="197"/>
        <end position="206"/>
    </location>
</feature>
<dbReference type="Proteomes" id="UP001140510">
    <property type="component" value="Unassembled WGS sequence"/>
</dbReference>
<sequence length="232" mass="26421">MLENGDWLTIDDQHYEHDGKEYRYTGAWYKFAMDEVNGLIIAMDRTSPQNMGSKKIPEIVGDGLPLIRAFSDIAWISWAGLAGAADSDVKNIHYFMSLSITNELTQGILSRCVREILPGSWGFPDWPGFKFDTFTPQGQAILGTPNAQAFSYFLLQHKRELGNLYTSKVRVFHDANWIAHANLLFIVQPVPMGQELEGPKEQEPSRAVEGQVKQRGAPTMHRLRRWWNRAKL</sequence>
<evidence type="ECO:0000313" key="2">
    <source>
        <dbReference type="EMBL" id="KAJ4397996.1"/>
    </source>
</evidence>
<name>A0A9W8Z5A7_9PLEO</name>
<dbReference type="OrthoDB" id="5337308at2759"/>
<evidence type="ECO:0000256" key="1">
    <source>
        <dbReference type="SAM" id="MobiDB-lite"/>
    </source>
</evidence>
<protein>
    <submittedName>
        <fullName evidence="2">Uncharacterized protein</fullName>
    </submittedName>
</protein>
<dbReference type="AlphaFoldDB" id="A0A9W8Z5A7"/>
<evidence type="ECO:0000313" key="3">
    <source>
        <dbReference type="Proteomes" id="UP001140510"/>
    </source>
</evidence>
<proteinExistence type="predicted"/>
<dbReference type="EMBL" id="JAPEVA010000142">
    <property type="protein sequence ID" value="KAJ4397996.1"/>
    <property type="molecule type" value="Genomic_DNA"/>
</dbReference>
<organism evidence="2 3">
    <name type="scientific">Didymella pomorum</name>
    <dbReference type="NCBI Taxonomy" id="749634"/>
    <lineage>
        <taxon>Eukaryota</taxon>
        <taxon>Fungi</taxon>
        <taxon>Dikarya</taxon>
        <taxon>Ascomycota</taxon>
        <taxon>Pezizomycotina</taxon>
        <taxon>Dothideomycetes</taxon>
        <taxon>Pleosporomycetidae</taxon>
        <taxon>Pleosporales</taxon>
        <taxon>Pleosporineae</taxon>
        <taxon>Didymellaceae</taxon>
        <taxon>Didymella</taxon>
    </lineage>
</organism>
<accession>A0A9W8Z5A7</accession>
<feature type="region of interest" description="Disordered" evidence="1">
    <location>
        <begin position="195"/>
        <end position="217"/>
    </location>
</feature>
<keyword evidence="3" id="KW-1185">Reference proteome</keyword>
<gene>
    <name evidence="2" type="ORF">N0V91_010523</name>
</gene>